<dbReference type="Proteomes" id="UP000077266">
    <property type="component" value="Unassembled WGS sequence"/>
</dbReference>
<dbReference type="InParanoid" id="A0A165PAZ9"/>
<organism evidence="2 3">
    <name type="scientific">Exidia glandulosa HHB12029</name>
    <dbReference type="NCBI Taxonomy" id="1314781"/>
    <lineage>
        <taxon>Eukaryota</taxon>
        <taxon>Fungi</taxon>
        <taxon>Dikarya</taxon>
        <taxon>Basidiomycota</taxon>
        <taxon>Agaricomycotina</taxon>
        <taxon>Agaricomycetes</taxon>
        <taxon>Auriculariales</taxon>
        <taxon>Exidiaceae</taxon>
        <taxon>Exidia</taxon>
    </lineage>
</organism>
<dbReference type="Gene3D" id="3.80.10.10">
    <property type="entry name" value="Ribonuclease Inhibitor"/>
    <property type="match status" value="1"/>
</dbReference>
<dbReference type="SUPFAM" id="SSF52047">
    <property type="entry name" value="RNI-like"/>
    <property type="match status" value="1"/>
</dbReference>
<feature type="coiled-coil region" evidence="1">
    <location>
        <begin position="36"/>
        <end position="63"/>
    </location>
</feature>
<dbReference type="OrthoDB" id="3365698at2759"/>
<gene>
    <name evidence="2" type="ORF">EXIGLDRAFT_638108</name>
</gene>
<reference evidence="2 3" key="1">
    <citation type="journal article" date="2016" name="Mol. Biol. Evol.">
        <title>Comparative Genomics of Early-Diverging Mushroom-Forming Fungi Provides Insights into the Origins of Lignocellulose Decay Capabilities.</title>
        <authorList>
            <person name="Nagy L.G."/>
            <person name="Riley R."/>
            <person name="Tritt A."/>
            <person name="Adam C."/>
            <person name="Daum C."/>
            <person name="Floudas D."/>
            <person name="Sun H."/>
            <person name="Yadav J.S."/>
            <person name="Pangilinan J."/>
            <person name="Larsson K.H."/>
            <person name="Matsuura K."/>
            <person name="Barry K."/>
            <person name="Labutti K."/>
            <person name="Kuo R."/>
            <person name="Ohm R.A."/>
            <person name="Bhattacharya S.S."/>
            <person name="Shirouzu T."/>
            <person name="Yoshinaga Y."/>
            <person name="Martin F.M."/>
            <person name="Grigoriev I.V."/>
            <person name="Hibbett D.S."/>
        </authorList>
    </citation>
    <scope>NUCLEOTIDE SEQUENCE [LARGE SCALE GENOMIC DNA]</scope>
    <source>
        <strain evidence="2 3">HHB12029</strain>
    </source>
</reference>
<dbReference type="Gene3D" id="1.20.1280.50">
    <property type="match status" value="1"/>
</dbReference>
<dbReference type="AlphaFoldDB" id="A0A165PAZ9"/>
<name>A0A165PAZ9_EXIGL</name>
<proteinExistence type="predicted"/>
<dbReference type="STRING" id="1314781.A0A165PAZ9"/>
<evidence type="ECO:0000313" key="2">
    <source>
        <dbReference type="EMBL" id="KZW01916.1"/>
    </source>
</evidence>
<evidence type="ECO:0000256" key="1">
    <source>
        <dbReference type="SAM" id="Coils"/>
    </source>
</evidence>
<evidence type="ECO:0000313" key="3">
    <source>
        <dbReference type="Proteomes" id="UP000077266"/>
    </source>
</evidence>
<dbReference type="PANTHER" id="PTHR38926:SF5">
    <property type="entry name" value="F-BOX AND LEUCINE-RICH REPEAT PROTEIN 6"/>
    <property type="match status" value="1"/>
</dbReference>
<sequence length="488" mass="54629">MSAADPNRFAGPVEAEILKEHIVSDEGELARVDSRLVNISTTLHDAEERLRAAQEEVTSARDIMSQICARKDHLLDSLRLARGLLHPLRRLPDDVLANIFLVHLSTVVGRQRRIPFVLAGVCRRWRRVALDTSALWCTLDLALDDVEKKPTEWTVYADCLLQRSKNHRLSLSLELYSANPSPERLRSVKKLTAHRRRWHDVTITCHDIDQTQSLGYLPYLLQGSAPILESLSLAIVDNDGSYPPIAIKLVAPRLYSLELLSTHIDWARCYKMSSLSKSTLYFRPMTSQSLTAMSSVMPNLRTLDLEAIDFDQAGGLGVTIFPNLQSLRNMVGANKRTIAEHIQCPRLEELESTDFDPGISASIALLRNAAAVKSPLRKLVMRRSTVDSTLASALSIVHSLEELCIHDCTLHTSFFEAMASLTTQGTWIAPRLSRLHIYKSSSLREPALQCDPEALQRLVRARLAASMEIDNPHAPCALTDVLRQGWDN</sequence>
<keyword evidence="3" id="KW-1185">Reference proteome</keyword>
<accession>A0A165PAZ9</accession>
<dbReference type="EMBL" id="KV425891">
    <property type="protein sequence ID" value="KZW01916.1"/>
    <property type="molecule type" value="Genomic_DNA"/>
</dbReference>
<protein>
    <submittedName>
        <fullName evidence="2">Uncharacterized protein</fullName>
    </submittedName>
</protein>
<dbReference type="PANTHER" id="PTHR38926">
    <property type="entry name" value="F-BOX DOMAIN CONTAINING PROTEIN, EXPRESSED"/>
    <property type="match status" value="1"/>
</dbReference>
<dbReference type="InterPro" id="IPR032675">
    <property type="entry name" value="LRR_dom_sf"/>
</dbReference>
<keyword evidence="1" id="KW-0175">Coiled coil</keyword>